<name>A0A7S0PXQ3_9EUKA</name>
<dbReference type="AlphaFoldDB" id="A0A7S0PXQ3"/>
<keyword evidence="5" id="KW-1133">Transmembrane helix</keyword>
<proteinExistence type="predicted"/>
<keyword evidence="9" id="KW-0732">Signal</keyword>
<gene>
    <name evidence="10" type="ORF">CPEL01642_LOCUS5331</name>
</gene>
<keyword evidence="3" id="KW-0812">Transmembrane</keyword>
<dbReference type="Pfam" id="PF02416">
    <property type="entry name" value="TatA_B_E"/>
    <property type="match status" value="1"/>
</dbReference>
<organism evidence="10">
    <name type="scientific">Coccolithus braarudii</name>
    <dbReference type="NCBI Taxonomy" id="221442"/>
    <lineage>
        <taxon>Eukaryota</taxon>
        <taxon>Haptista</taxon>
        <taxon>Haptophyta</taxon>
        <taxon>Prymnesiophyceae</taxon>
        <taxon>Coccolithales</taxon>
        <taxon>Coccolithaceae</taxon>
        <taxon>Coccolithus</taxon>
    </lineage>
</organism>
<evidence type="ECO:0000256" key="6">
    <source>
        <dbReference type="ARBA" id="ARBA00023010"/>
    </source>
</evidence>
<evidence type="ECO:0000256" key="5">
    <source>
        <dbReference type="ARBA" id="ARBA00022989"/>
    </source>
</evidence>
<keyword evidence="7" id="KW-0472">Membrane</keyword>
<feature type="region of interest" description="Disordered" evidence="8">
    <location>
        <begin position="128"/>
        <end position="154"/>
    </location>
</feature>
<keyword evidence="2" id="KW-0813">Transport</keyword>
<comment type="subcellular location">
    <subcellularLocation>
        <location evidence="1">Membrane</location>
        <topology evidence="1">Single-pass membrane protein</topology>
    </subcellularLocation>
</comment>
<evidence type="ECO:0000256" key="2">
    <source>
        <dbReference type="ARBA" id="ARBA00022448"/>
    </source>
</evidence>
<keyword evidence="6" id="KW-0811">Translocation</keyword>
<feature type="region of interest" description="Disordered" evidence="8">
    <location>
        <begin position="288"/>
        <end position="327"/>
    </location>
</feature>
<dbReference type="EMBL" id="HBEY01011008">
    <property type="protein sequence ID" value="CAD8602000.1"/>
    <property type="molecule type" value="Transcribed_RNA"/>
</dbReference>
<feature type="signal peptide" evidence="9">
    <location>
        <begin position="1"/>
        <end position="18"/>
    </location>
</feature>
<protein>
    <submittedName>
        <fullName evidence="10">Uncharacterized protein</fullName>
    </submittedName>
</protein>
<evidence type="ECO:0000256" key="9">
    <source>
        <dbReference type="SAM" id="SignalP"/>
    </source>
</evidence>
<dbReference type="InterPro" id="IPR003369">
    <property type="entry name" value="TatA/B/E"/>
</dbReference>
<evidence type="ECO:0000256" key="8">
    <source>
        <dbReference type="SAM" id="MobiDB-lite"/>
    </source>
</evidence>
<evidence type="ECO:0000313" key="10">
    <source>
        <dbReference type="EMBL" id="CAD8602000.1"/>
    </source>
</evidence>
<dbReference type="GO" id="GO:0016020">
    <property type="term" value="C:membrane"/>
    <property type="evidence" value="ECO:0007669"/>
    <property type="project" value="UniProtKB-ARBA"/>
</dbReference>
<accession>A0A7S0PXQ3</accession>
<feature type="compositionally biased region" description="Basic and acidic residues" evidence="8">
    <location>
        <begin position="292"/>
        <end position="302"/>
    </location>
</feature>
<reference evidence="10" key="1">
    <citation type="submission" date="2021-01" db="EMBL/GenBank/DDBJ databases">
        <authorList>
            <person name="Corre E."/>
            <person name="Pelletier E."/>
            <person name="Niang G."/>
            <person name="Scheremetjew M."/>
            <person name="Finn R."/>
            <person name="Kale V."/>
            <person name="Holt S."/>
            <person name="Cochrane G."/>
            <person name="Meng A."/>
            <person name="Brown T."/>
            <person name="Cohen L."/>
        </authorList>
    </citation>
    <scope>NUCLEOTIDE SEQUENCE</scope>
    <source>
        <strain evidence="10">PLY182g</strain>
    </source>
</reference>
<evidence type="ECO:0000256" key="7">
    <source>
        <dbReference type="ARBA" id="ARBA00023136"/>
    </source>
</evidence>
<feature type="compositionally biased region" description="Pro residues" evidence="8">
    <location>
        <begin position="201"/>
        <end position="211"/>
    </location>
</feature>
<sequence>MAAYRVLALVLLCTPAQPLSRSTPLPRSMRYSSPSALSSPVVLRRTHSSTKNARRTEAPIMFGGPTGGFLNLGAPEVVVIGAVAWALLGPKELYRLAREAGSFLGEWQQLGRQAQSTFTDAIEREMAEDAAKDGSSSVSSNLGSMTSKLREEANSALDTIRDSMAPLEEYAAPPPPRKEVPPLNEYMARASAAEPGQAAAQPPPPLEPPPELLGQLEASLGNPAENRATFLQQISGDVNRRVLEDGGAAPPSVQSADEDLIETQIQEAENQLATLRAEAQVIALRRAQSEANAERARQREEAMAEQQAAELRAKAEEAALSDGSRSA</sequence>
<feature type="compositionally biased region" description="Low complexity" evidence="8">
    <location>
        <begin position="135"/>
        <end position="147"/>
    </location>
</feature>
<evidence type="ECO:0000256" key="4">
    <source>
        <dbReference type="ARBA" id="ARBA00022927"/>
    </source>
</evidence>
<evidence type="ECO:0000256" key="3">
    <source>
        <dbReference type="ARBA" id="ARBA00022692"/>
    </source>
</evidence>
<keyword evidence="4" id="KW-0653">Protein transport</keyword>
<evidence type="ECO:0000256" key="1">
    <source>
        <dbReference type="ARBA" id="ARBA00004167"/>
    </source>
</evidence>
<feature type="chain" id="PRO_5031242622" evidence="9">
    <location>
        <begin position="19"/>
        <end position="327"/>
    </location>
</feature>
<dbReference type="Gene3D" id="1.20.5.3310">
    <property type="match status" value="1"/>
</dbReference>
<dbReference type="GO" id="GO:0015031">
    <property type="term" value="P:protein transport"/>
    <property type="evidence" value="ECO:0007669"/>
    <property type="project" value="UniProtKB-KW"/>
</dbReference>
<feature type="region of interest" description="Disordered" evidence="8">
    <location>
        <begin position="191"/>
        <end position="216"/>
    </location>
</feature>